<evidence type="ECO:0000256" key="1">
    <source>
        <dbReference type="ARBA" id="ARBA00012167"/>
    </source>
</evidence>
<evidence type="ECO:0000256" key="10">
    <source>
        <dbReference type="ARBA" id="ARBA00023239"/>
    </source>
</evidence>
<dbReference type="Gene3D" id="3.20.20.70">
    <property type="entry name" value="Aldolase class I"/>
    <property type="match status" value="1"/>
</dbReference>
<keyword evidence="15" id="KW-1185">Reference proteome</keyword>
<evidence type="ECO:0000256" key="11">
    <source>
        <dbReference type="ARBA" id="ARBA00048697"/>
    </source>
</evidence>
<dbReference type="InterPro" id="IPR007197">
    <property type="entry name" value="rSAM"/>
</dbReference>
<dbReference type="InterPro" id="IPR050105">
    <property type="entry name" value="MoCo_biosynth_MoaA/MoaC"/>
</dbReference>
<dbReference type="SMART" id="SM00729">
    <property type="entry name" value="Elp3"/>
    <property type="match status" value="1"/>
</dbReference>
<dbReference type="NCBIfam" id="TIGR02666">
    <property type="entry name" value="moaA"/>
    <property type="match status" value="1"/>
</dbReference>
<dbReference type="EC" id="4.1.99.22" evidence="1 12"/>
<keyword evidence="7 12" id="KW-0411">Iron-sulfur</keyword>
<comment type="subunit">
    <text evidence="12">Monomer and homodimer.</text>
</comment>
<dbReference type="UniPathway" id="UPA00344"/>
<feature type="binding site" evidence="12">
    <location>
        <position position="119"/>
    </location>
    <ligand>
        <name>S-adenosyl-L-methionine</name>
        <dbReference type="ChEBI" id="CHEBI:59789"/>
    </ligand>
</feature>
<dbReference type="AlphaFoldDB" id="A0A6M8B8Y7"/>
<reference evidence="14 15" key="1">
    <citation type="submission" date="2020-05" db="EMBL/GenBank/DDBJ databases">
        <title>Complete genome sequence of of a novel Thermoleptolyngbya strain isolated from hot springs of Ganzi, Sichuan China.</title>
        <authorList>
            <person name="Tang J."/>
            <person name="Daroch M."/>
            <person name="Li L."/>
            <person name="Waleron K."/>
            <person name="Waleron M."/>
            <person name="Waleron M."/>
        </authorList>
    </citation>
    <scope>NUCLEOTIDE SEQUENCE [LARGE SCALE GENOMIC DNA]</scope>
    <source>
        <strain evidence="14 15">PKUAC-SCTA183</strain>
    </source>
</reference>
<evidence type="ECO:0000256" key="2">
    <source>
        <dbReference type="ARBA" id="ARBA00022485"/>
    </source>
</evidence>
<feature type="binding site" evidence="12">
    <location>
        <position position="155"/>
    </location>
    <ligand>
        <name>GTP</name>
        <dbReference type="ChEBI" id="CHEBI:37565"/>
    </ligand>
</feature>
<keyword evidence="5 12" id="KW-0547">Nucleotide-binding</keyword>
<dbReference type="Pfam" id="PF06463">
    <property type="entry name" value="Mob_synth_C"/>
    <property type="match status" value="1"/>
</dbReference>
<feature type="binding site" evidence="12">
    <location>
        <position position="14"/>
    </location>
    <ligand>
        <name>GTP</name>
        <dbReference type="ChEBI" id="CHEBI:37565"/>
    </ligand>
</feature>
<keyword evidence="4 12" id="KW-0479">Metal-binding</keyword>
<dbReference type="GO" id="GO:0005525">
    <property type="term" value="F:GTP binding"/>
    <property type="evidence" value="ECO:0007669"/>
    <property type="project" value="UniProtKB-UniRule"/>
</dbReference>
<evidence type="ECO:0000256" key="3">
    <source>
        <dbReference type="ARBA" id="ARBA00022691"/>
    </source>
</evidence>
<dbReference type="InterPro" id="IPR013785">
    <property type="entry name" value="Aldolase_TIM"/>
</dbReference>
<evidence type="ECO:0000256" key="7">
    <source>
        <dbReference type="ARBA" id="ARBA00023014"/>
    </source>
</evidence>
<dbReference type="KEGG" id="theu:HPC62_01330"/>
<name>A0A6M8B8Y7_9CYAN</name>
<dbReference type="SFLD" id="SFLDG01383">
    <property type="entry name" value="cyclic_pyranopterin_phosphate"/>
    <property type="match status" value="1"/>
</dbReference>
<dbReference type="Proteomes" id="UP000505210">
    <property type="component" value="Chromosome"/>
</dbReference>
<feature type="binding site" evidence="12">
    <location>
        <position position="64"/>
    </location>
    <ligand>
        <name>GTP</name>
        <dbReference type="ChEBI" id="CHEBI:37565"/>
    </ligand>
</feature>
<dbReference type="GO" id="GO:1904047">
    <property type="term" value="F:S-adenosyl-L-methionine binding"/>
    <property type="evidence" value="ECO:0007669"/>
    <property type="project" value="UniProtKB-UniRule"/>
</dbReference>
<dbReference type="InterPro" id="IPR006638">
    <property type="entry name" value="Elp3/MiaA/NifB-like_rSAM"/>
</dbReference>
<dbReference type="GO" id="GO:0046872">
    <property type="term" value="F:metal ion binding"/>
    <property type="evidence" value="ECO:0007669"/>
    <property type="project" value="UniProtKB-KW"/>
</dbReference>
<comment type="similarity">
    <text evidence="12">Belongs to the radical SAM superfamily. MoaA family.</text>
</comment>
<feature type="binding site" evidence="12">
    <location>
        <position position="190"/>
    </location>
    <ligand>
        <name>S-adenosyl-L-methionine</name>
        <dbReference type="ChEBI" id="CHEBI:59789"/>
    </ligand>
</feature>
<dbReference type="SFLD" id="SFLDS00029">
    <property type="entry name" value="Radical_SAM"/>
    <property type="match status" value="1"/>
</dbReference>
<dbReference type="PROSITE" id="PS01305">
    <property type="entry name" value="MOAA_NIFB_PQQE"/>
    <property type="match status" value="1"/>
</dbReference>
<organism evidence="14 15">
    <name type="scientific">Thermoleptolyngbya sichuanensis A183</name>
    <dbReference type="NCBI Taxonomy" id="2737172"/>
    <lineage>
        <taxon>Bacteria</taxon>
        <taxon>Bacillati</taxon>
        <taxon>Cyanobacteriota</taxon>
        <taxon>Cyanophyceae</taxon>
        <taxon>Oculatellales</taxon>
        <taxon>Oculatellaceae</taxon>
        <taxon>Thermoleptolyngbya</taxon>
        <taxon>Thermoleptolyngbya sichuanensis</taxon>
    </lineage>
</organism>
<dbReference type="SUPFAM" id="SSF102114">
    <property type="entry name" value="Radical SAM enzymes"/>
    <property type="match status" value="1"/>
</dbReference>
<feature type="binding site" evidence="12">
    <location>
        <position position="272"/>
    </location>
    <ligand>
        <name>[4Fe-4S] cluster</name>
        <dbReference type="ChEBI" id="CHEBI:49883"/>
        <label>2</label>
        <note>4Fe-4S-substrate</note>
    </ligand>
</feature>
<evidence type="ECO:0000256" key="12">
    <source>
        <dbReference type="HAMAP-Rule" id="MF_01225"/>
    </source>
</evidence>
<dbReference type="HAMAP" id="MF_01225_B">
    <property type="entry name" value="MoaA_B"/>
    <property type="match status" value="1"/>
</dbReference>
<feature type="binding site" evidence="12">
    <location>
        <position position="27"/>
    </location>
    <ligand>
        <name>S-adenosyl-L-methionine</name>
        <dbReference type="ChEBI" id="CHEBI:59789"/>
    </ligand>
</feature>
<dbReference type="InterPro" id="IPR013483">
    <property type="entry name" value="MoaA"/>
</dbReference>
<evidence type="ECO:0000313" key="15">
    <source>
        <dbReference type="Proteomes" id="UP000505210"/>
    </source>
</evidence>
<feature type="binding site" evidence="12">
    <location>
        <position position="95"/>
    </location>
    <ligand>
        <name>GTP</name>
        <dbReference type="ChEBI" id="CHEBI:37565"/>
    </ligand>
</feature>
<feature type="binding site" evidence="12">
    <location>
        <position position="21"/>
    </location>
    <ligand>
        <name>[4Fe-4S] cluster</name>
        <dbReference type="ChEBI" id="CHEBI:49883"/>
        <label>1</label>
        <note>4Fe-4S-S-AdoMet</note>
    </ligand>
</feature>
<feature type="binding site" evidence="12">
    <location>
        <position position="68"/>
    </location>
    <ligand>
        <name>S-adenosyl-L-methionine</name>
        <dbReference type="ChEBI" id="CHEBI:59789"/>
    </ligand>
</feature>
<accession>A0A6M8B8Y7</accession>
<dbReference type="InterPro" id="IPR010505">
    <property type="entry name" value="MoaA_twitch"/>
</dbReference>
<gene>
    <name evidence="12 14" type="primary">moaA</name>
    <name evidence="14" type="ORF">HPC62_01330</name>
</gene>
<dbReference type="RefSeq" id="WP_172353413.1">
    <property type="nucleotide sequence ID" value="NZ_CP053661.1"/>
</dbReference>
<dbReference type="PROSITE" id="PS51918">
    <property type="entry name" value="RADICAL_SAM"/>
    <property type="match status" value="1"/>
</dbReference>
<dbReference type="CDD" id="cd21117">
    <property type="entry name" value="Twitch_MoaA"/>
    <property type="match status" value="1"/>
</dbReference>
<evidence type="ECO:0000256" key="5">
    <source>
        <dbReference type="ARBA" id="ARBA00022741"/>
    </source>
</evidence>
<proteinExistence type="inferred from homology"/>
<evidence type="ECO:0000256" key="8">
    <source>
        <dbReference type="ARBA" id="ARBA00023134"/>
    </source>
</evidence>
<evidence type="ECO:0000256" key="4">
    <source>
        <dbReference type="ARBA" id="ARBA00022723"/>
    </source>
</evidence>
<keyword evidence="6 12" id="KW-0408">Iron</keyword>
<evidence type="ECO:0000256" key="6">
    <source>
        <dbReference type="ARBA" id="ARBA00023004"/>
    </source>
</evidence>
<dbReference type="Pfam" id="PF04055">
    <property type="entry name" value="Radical_SAM"/>
    <property type="match status" value="1"/>
</dbReference>
<feature type="binding site" evidence="12">
    <location>
        <position position="25"/>
    </location>
    <ligand>
        <name>[4Fe-4S] cluster</name>
        <dbReference type="ChEBI" id="CHEBI:49883"/>
        <label>1</label>
        <note>4Fe-4S-S-AdoMet</note>
    </ligand>
</feature>
<evidence type="ECO:0000259" key="13">
    <source>
        <dbReference type="PROSITE" id="PS51918"/>
    </source>
</evidence>
<comment type="catalytic activity">
    <reaction evidence="11 12">
        <text>GTP + AH2 + S-adenosyl-L-methionine = (8S)-3',8-cyclo-7,8-dihydroguanosine 5'-triphosphate + 5'-deoxyadenosine + L-methionine + A + H(+)</text>
        <dbReference type="Rhea" id="RHEA:49576"/>
        <dbReference type="ChEBI" id="CHEBI:13193"/>
        <dbReference type="ChEBI" id="CHEBI:15378"/>
        <dbReference type="ChEBI" id="CHEBI:17319"/>
        <dbReference type="ChEBI" id="CHEBI:17499"/>
        <dbReference type="ChEBI" id="CHEBI:37565"/>
        <dbReference type="ChEBI" id="CHEBI:57844"/>
        <dbReference type="ChEBI" id="CHEBI:59789"/>
        <dbReference type="ChEBI" id="CHEBI:131766"/>
        <dbReference type="EC" id="4.1.99.22"/>
    </reaction>
</comment>
<dbReference type="GO" id="GO:0051539">
    <property type="term" value="F:4 iron, 4 sulfur cluster binding"/>
    <property type="evidence" value="ECO:0007669"/>
    <property type="project" value="UniProtKB-UniRule"/>
</dbReference>
<keyword evidence="10 12" id="KW-0456">Lyase</keyword>
<dbReference type="SFLD" id="SFLDG01067">
    <property type="entry name" value="SPASM/twitch_domain_containing"/>
    <property type="match status" value="1"/>
</dbReference>
<comment type="pathway">
    <text evidence="12">Cofactor biosynthesis; molybdopterin biosynthesis.</text>
</comment>
<comment type="cofactor">
    <cofactor evidence="12">
        <name>[4Fe-4S] cluster</name>
        <dbReference type="ChEBI" id="CHEBI:49883"/>
    </cofactor>
    <text evidence="12">Binds 2 [4Fe-4S] clusters. Binds 1 [4Fe-4S] cluster coordinated with 3 cysteines and an exchangeable S-adenosyl-L-methionine and 1 [4Fe-4S] cluster coordinated with 3 cysteines and the GTP-derived substrate.</text>
</comment>
<sequence>MTLDRFGRNINYLRISLTDRCNLRCVYCMPVNMTFRPRAELLQDAELYQLLPIFAKLLGFNKFRLTGGEPTLRENIVEIVRFIADLPDAPEVAMTTNGVLLGQLAAPLAAAGLRRVNISIDTLNPEKFQQITRWGKLDDVWRGMQAAADAGLRVKLNAVVVRGFNDQQDVVDLARLTYEFPWQVRFIEMMPFGEVSDFQQQNTVSEDELLGVIGQHLQPPDLLNQGELDGEARLYQLPGALGTLGFISSVTKPFCAGCNRARLTADGRLRLCLLREKELDLLTPLRRGASVDDLKALIEKSIWWKPWGHGLADQDVPMNRVMSEIGG</sequence>
<feature type="domain" description="Radical SAM core" evidence="13">
    <location>
        <begin position="5"/>
        <end position="220"/>
    </location>
</feature>
<comment type="function">
    <text evidence="12">Catalyzes the cyclization of GTP to (8S)-3',8-cyclo-7,8-dihydroguanosine 5'-triphosphate.</text>
</comment>
<dbReference type="GO" id="GO:0061799">
    <property type="term" value="F:cyclic pyranopterin monophosphate synthase activity"/>
    <property type="evidence" value="ECO:0007669"/>
    <property type="project" value="TreeGrafter"/>
</dbReference>
<keyword evidence="2 12" id="KW-0004">4Fe-4S</keyword>
<dbReference type="InterPro" id="IPR000385">
    <property type="entry name" value="MoaA_NifB_PqqE_Fe-S-bd_CS"/>
</dbReference>
<dbReference type="PANTHER" id="PTHR22960:SF0">
    <property type="entry name" value="MOLYBDENUM COFACTOR BIOSYNTHESIS PROTEIN 1"/>
    <property type="match status" value="1"/>
</dbReference>
<dbReference type="GO" id="GO:0006777">
    <property type="term" value="P:Mo-molybdopterin cofactor biosynthetic process"/>
    <property type="evidence" value="ECO:0007669"/>
    <property type="project" value="UniProtKB-UniRule"/>
</dbReference>
<dbReference type="EMBL" id="CP053661">
    <property type="protein sequence ID" value="QKD80990.1"/>
    <property type="molecule type" value="Genomic_DNA"/>
</dbReference>
<feature type="binding site" evidence="12">
    <location>
        <position position="255"/>
    </location>
    <ligand>
        <name>[4Fe-4S] cluster</name>
        <dbReference type="ChEBI" id="CHEBI:49883"/>
        <label>2</label>
        <note>4Fe-4S-substrate</note>
    </ligand>
</feature>
<feature type="binding site" evidence="12">
    <location>
        <position position="28"/>
    </location>
    <ligand>
        <name>[4Fe-4S] cluster</name>
        <dbReference type="ChEBI" id="CHEBI:49883"/>
        <label>1</label>
        <note>4Fe-4S-S-AdoMet</note>
    </ligand>
</feature>
<keyword evidence="3 12" id="KW-0949">S-adenosyl-L-methionine</keyword>
<dbReference type="InterPro" id="IPR040064">
    <property type="entry name" value="MoaA-like"/>
</dbReference>
<feature type="binding site" evidence="12">
    <location>
        <position position="258"/>
    </location>
    <ligand>
        <name>[4Fe-4S] cluster</name>
        <dbReference type="ChEBI" id="CHEBI:49883"/>
        <label>2</label>
        <note>4Fe-4S-substrate</note>
    </ligand>
</feature>
<dbReference type="PANTHER" id="PTHR22960">
    <property type="entry name" value="MOLYBDOPTERIN COFACTOR SYNTHESIS PROTEIN A"/>
    <property type="match status" value="1"/>
</dbReference>
<evidence type="ECO:0000313" key="14">
    <source>
        <dbReference type="EMBL" id="QKD80990.1"/>
    </source>
</evidence>
<dbReference type="InterPro" id="IPR058240">
    <property type="entry name" value="rSAM_sf"/>
</dbReference>
<keyword evidence="9 12" id="KW-0501">Molybdenum cofactor biosynthesis</keyword>
<keyword evidence="8 12" id="KW-0342">GTP-binding</keyword>
<dbReference type="GO" id="GO:0061798">
    <property type="term" value="F:GTP 3',8'-cyclase activity"/>
    <property type="evidence" value="ECO:0007669"/>
    <property type="project" value="UniProtKB-UniRule"/>
</dbReference>
<dbReference type="SFLD" id="SFLDG01386">
    <property type="entry name" value="main_SPASM_domain-containing"/>
    <property type="match status" value="1"/>
</dbReference>
<feature type="binding site" evidence="12">
    <location>
        <begin position="260"/>
        <end position="262"/>
    </location>
    <ligand>
        <name>GTP</name>
        <dbReference type="ChEBI" id="CHEBI:37565"/>
    </ligand>
</feature>
<dbReference type="CDD" id="cd01335">
    <property type="entry name" value="Radical_SAM"/>
    <property type="match status" value="1"/>
</dbReference>
<protein>
    <recommendedName>
        <fullName evidence="1 12">GTP 3',8-cyclase</fullName>
        <ecNumber evidence="1 12">4.1.99.22</ecNumber>
    </recommendedName>
    <alternativeName>
        <fullName evidence="12">Molybdenum cofactor biosynthesis protein A</fullName>
    </alternativeName>
</protein>
<evidence type="ECO:0000256" key="9">
    <source>
        <dbReference type="ARBA" id="ARBA00023150"/>
    </source>
</evidence>